<evidence type="ECO:0000313" key="1">
    <source>
        <dbReference type="Ensembl" id="ENSLACP00000002261.1"/>
    </source>
</evidence>
<dbReference type="PANTHER" id="PTHR45913">
    <property type="entry name" value="EPM2A-INTERACTING PROTEIN 1"/>
    <property type="match status" value="1"/>
</dbReference>
<dbReference type="InParanoid" id="H2ZXZ0"/>
<keyword evidence="2" id="KW-1185">Reference proteome</keyword>
<gene>
    <name evidence="1" type="primary">LOC102348626</name>
</gene>
<sequence length="570" mass="66030">AARDWRKANRHRKFNSEWKHRYFVVPVEGDENKVQCLLCNTFLQLKSDNIKKHAFRYHRETVEMSDVPRVSLADHLIVQRMQQEYQEPQGIPEMSVRAEYVLAYTLAHGKVPLSQSEHFISFAQVSDPQNYVFANMGNGGRMMVRRLEDIERYLREKELKEKVDLSPYLSIQVDDSLEGAIHEQCLVFLRLMDLNTLQVETHFLAMAYILGAPNAENIFSQLNEIVVQMGIPVEKIVGFITDSAGIMPGRHSSVGSRVTTSWNKNAFVQHCIVHKEILCTRKASQELPHFMEETTADILNYFKYSAKKNNRFAMLTDLIAPHKVVAQLIRYNKVQCLSLRKCVERIWDLSDELVQFFTEESKDTNSMKSPSFKMYLAFLVDVLPVLDKINQQLKENHQNVYQMYQVISLFMKAFSSYVIDDRGTHYNQILQQCKDSELSSEERTQIKQNCQRYMMSILDNFHELFPHMEVVLTLFSFVDPRLRLAKRVDPSALIQMFPGASLPNLELDMHKRGYPELANLAFAIMVMTPDVLICERAFSLMKHINTDKHSALSQLQLSCALRLGLDSREP</sequence>
<dbReference type="STRING" id="7897.ENSLACP00000002261"/>
<dbReference type="EMBL" id="AFYH01023915">
    <property type="status" value="NOT_ANNOTATED_CDS"/>
    <property type="molecule type" value="Genomic_DNA"/>
</dbReference>
<dbReference type="HOGENOM" id="CLU_478647_0_0_1"/>
<reference evidence="1" key="3">
    <citation type="submission" date="2025-09" db="UniProtKB">
        <authorList>
            <consortium name="Ensembl"/>
        </authorList>
    </citation>
    <scope>IDENTIFICATION</scope>
</reference>
<reference evidence="1" key="2">
    <citation type="submission" date="2025-08" db="UniProtKB">
        <authorList>
            <consortium name="Ensembl"/>
        </authorList>
    </citation>
    <scope>IDENTIFICATION</scope>
</reference>
<dbReference type="InterPro" id="IPR012337">
    <property type="entry name" value="RNaseH-like_sf"/>
</dbReference>
<protein>
    <recommendedName>
        <fullName evidence="3">SPIN-DOC-like zinc-finger domain-containing protein</fullName>
    </recommendedName>
</protein>
<proteinExistence type="predicted"/>
<dbReference type="GeneTree" id="ENSGT00950000182812"/>
<name>H2ZXZ0_LATCH</name>
<accession>H2ZXZ0</accession>
<evidence type="ECO:0008006" key="3">
    <source>
        <dbReference type="Google" id="ProtNLM"/>
    </source>
</evidence>
<dbReference type="PANTHER" id="PTHR45913:SF19">
    <property type="entry name" value="LOW QUALITY PROTEIN: ZINC FINGER BED DOMAIN-CONTAINING PROTEIN 5-LIKE"/>
    <property type="match status" value="1"/>
</dbReference>
<dbReference type="AlphaFoldDB" id="H2ZXZ0"/>
<evidence type="ECO:0000313" key="2">
    <source>
        <dbReference type="Proteomes" id="UP000008672"/>
    </source>
</evidence>
<dbReference type="Bgee" id="ENSLACG00000002019">
    <property type="expression patterns" value="Expressed in post-anal tail muscle and 5 other cell types or tissues"/>
</dbReference>
<dbReference type="Proteomes" id="UP000008672">
    <property type="component" value="Unassembled WGS sequence"/>
</dbReference>
<dbReference type="Ensembl" id="ENSLACT00000002279.1">
    <property type="protein sequence ID" value="ENSLACP00000002261.1"/>
    <property type="gene ID" value="ENSLACG00000002019.1"/>
</dbReference>
<reference evidence="2" key="1">
    <citation type="submission" date="2011-08" db="EMBL/GenBank/DDBJ databases">
        <title>The draft genome of Latimeria chalumnae.</title>
        <authorList>
            <person name="Di Palma F."/>
            <person name="Alfoldi J."/>
            <person name="Johnson J."/>
            <person name="Berlin A."/>
            <person name="Gnerre S."/>
            <person name="Jaffe D."/>
            <person name="MacCallum I."/>
            <person name="Young S."/>
            <person name="Walker B.J."/>
            <person name="Lander E."/>
            <person name="Lindblad-Toh K."/>
        </authorList>
    </citation>
    <scope>NUCLEOTIDE SEQUENCE [LARGE SCALE GENOMIC DNA]</scope>
    <source>
        <strain evidence="2">Wild caught</strain>
    </source>
</reference>
<dbReference type="SUPFAM" id="SSF53098">
    <property type="entry name" value="Ribonuclease H-like"/>
    <property type="match status" value="1"/>
</dbReference>
<organism evidence="1 2">
    <name type="scientific">Latimeria chalumnae</name>
    <name type="common">Coelacanth</name>
    <dbReference type="NCBI Taxonomy" id="7897"/>
    <lineage>
        <taxon>Eukaryota</taxon>
        <taxon>Metazoa</taxon>
        <taxon>Chordata</taxon>
        <taxon>Craniata</taxon>
        <taxon>Vertebrata</taxon>
        <taxon>Euteleostomi</taxon>
        <taxon>Coelacanthiformes</taxon>
        <taxon>Coelacanthidae</taxon>
        <taxon>Latimeria</taxon>
    </lineage>
</organism>
<dbReference type="eggNOG" id="ENOG502QS6T">
    <property type="taxonomic scope" value="Eukaryota"/>
</dbReference>